<organism evidence="2 3">
    <name type="scientific">Alkalihalophilus pseudofirmus (strain ATCC BAA-2126 / JCM 17055 / OF4)</name>
    <name type="common">Bacillus pseudofirmus</name>
    <dbReference type="NCBI Taxonomy" id="398511"/>
    <lineage>
        <taxon>Bacteria</taxon>
        <taxon>Bacillati</taxon>
        <taxon>Bacillota</taxon>
        <taxon>Bacilli</taxon>
        <taxon>Bacillales</taxon>
        <taxon>Bacillaceae</taxon>
        <taxon>Alkalihalophilus</taxon>
    </lineage>
</organism>
<dbReference type="HOGENOM" id="CLU_586164_0_0_9"/>
<evidence type="ECO:0000313" key="3">
    <source>
        <dbReference type="Proteomes" id="UP000001544"/>
    </source>
</evidence>
<dbReference type="GO" id="GO:0016887">
    <property type="term" value="F:ATP hydrolysis activity"/>
    <property type="evidence" value="ECO:0007669"/>
    <property type="project" value="InterPro"/>
</dbReference>
<dbReference type="EMBL" id="CP001879">
    <property type="protein sequence ID" value="ADC52175.1"/>
    <property type="molecule type" value="Genomic_DNA"/>
</dbReference>
<dbReference type="Proteomes" id="UP000001544">
    <property type="component" value="Plasmid pBpOF4-01"/>
</dbReference>
<dbReference type="InterPro" id="IPR050764">
    <property type="entry name" value="CbbQ/NirQ/NorQ/GpvN"/>
</dbReference>
<dbReference type="KEGG" id="bpf:BpOF4_20899"/>
<dbReference type="InterPro" id="IPR027417">
    <property type="entry name" value="P-loop_NTPase"/>
</dbReference>
<evidence type="ECO:0000259" key="1">
    <source>
        <dbReference type="Pfam" id="PF07728"/>
    </source>
</evidence>
<proteinExistence type="predicted"/>
<keyword evidence="2" id="KW-0614">Plasmid</keyword>
<dbReference type="Gene3D" id="3.40.50.300">
    <property type="entry name" value="P-loop containing nucleotide triphosphate hydrolases"/>
    <property type="match status" value="1"/>
</dbReference>
<name>D3G1E9_ALKPO</name>
<protein>
    <submittedName>
        <fullName evidence="2">ATPase associated with various cellular activities AAA_5</fullName>
    </submittedName>
</protein>
<geneLocation type="plasmid" evidence="2 3">
    <name>pBpOF4-01</name>
</geneLocation>
<dbReference type="PANTHER" id="PTHR42759">
    <property type="entry name" value="MOXR FAMILY PROTEIN"/>
    <property type="match status" value="1"/>
</dbReference>
<dbReference type="eggNOG" id="COG0714">
    <property type="taxonomic scope" value="Bacteria"/>
</dbReference>
<dbReference type="Pfam" id="PF07728">
    <property type="entry name" value="AAA_5"/>
    <property type="match status" value="1"/>
</dbReference>
<feature type="domain" description="ATPase dynein-related AAA" evidence="1">
    <location>
        <begin position="215"/>
        <end position="348"/>
    </location>
</feature>
<dbReference type="SUPFAM" id="SSF52540">
    <property type="entry name" value="P-loop containing nucleoside triphosphate hydrolases"/>
    <property type="match status" value="1"/>
</dbReference>
<keyword evidence="3" id="KW-1185">Reference proteome</keyword>
<dbReference type="RefSeq" id="WP_012961086.1">
    <property type="nucleotide sequence ID" value="NC_013792.1"/>
</dbReference>
<dbReference type="GO" id="GO:0005524">
    <property type="term" value="F:ATP binding"/>
    <property type="evidence" value="ECO:0007669"/>
    <property type="project" value="InterPro"/>
</dbReference>
<accession>D3G1E9</accession>
<dbReference type="PANTHER" id="PTHR42759:SF1">
    <property type="entry name" value="MAGNESIUM-CHELATASE SUBUNIT CHLD"/>
    <property type="match status" value="1"/>
</dbReference>
<evidence type="ECO:0000313" key="2">
    <source>
        <dbReference type="EMBL" id="ADC52175.1"/>
    </source>
</evidence>
<sequence length="466" mass="51878">MKTINFTMPANYPLQSYRDRFHTVVDQVEVATHKDKMIYRITYSKLLLPGYFVVEDENGSNVGSFIHHCEANQEGKSCVHLGAAVILAEDLGVPLKKITVKTLSSHIEKHPYQDLEYTTIETTIKAVEPPSSVKIPRSKGKSASQNWKEGWKEIEQYLTSQNFTRGMIGAVQEKRKHVCDKVSLQPICTPPIKPVFPYEGEILARAVRHVISGRDLLLVGGKGTGKDTLCSTLAWIFGLPLLLVTGNVDETRESVVGGAGFKDNQTTFEKSPFTQCLEQGGITHYAELNMMSGDVTSIFHSVLDDNKVLPTPNGVIKRHPHHLFIGSINLGEGYAGVKTLNDALKDRLAVIHLPYAKNFRGMIERKTGVTSASILSLLEKVRSAIKRLISEENQGDSADTIRGYIAAAEHLQKFGTTEDIKAEALEDFIVNRVEDLDERMAVRQAVRLAWAEFPVNDEEEHYEGGY</sequence>
<dbReference type="InterPro" id="IPR011704">
    <property type="entry name" value="ATPase_dyneun-rel_AAA"/>
</dbReference>
<dbReference type="AlphaFoldDB" id="D3G1E9"/>
<gene>
    <name evidence="2" type="ordered locus">BpOF4_20899</name>
</gene>
<reference evidence="2 3" key="1">
    <citation type="journal article" date="2011" name="Environ. Microbiol.">
        <title>Genome of alkaliphilic Bacillus pseudofirmus OF4 reveals adaptations that support the ability to grow in an external pH range from 7.5 to 11.4.</title>
        <authorList>
            <person name="Janto B."/>
            <person name="Ahmed A."/>
            <person name="Ito M."/>
            <person name="Liu J."/>
            <person name="Hicks D.B."/>
            <person name="Pagni S."/>
            <person name="Fackelmayer O.J."/>
            <person name="Smith T.A."/>
            <person name="Earl J."/>
            <person name="Elbourne L.D."/>
            <person name="Hassan K."/>
            <person name="Paulsen I.T."/>
            <person name="Kolsto A.B."/>
            <person name="Tourasse N.J."/>
            <person name="Ehrlich G.D."/>
            <person name="Boissy R."/>
            <person name="Ivey D.M."/>
            <person name="Li G."/>
            <person name="Xue Y."/>
            <person name="Ma Y."/>
            <person name="Hu F.Z."/>
            <person name="Krulwich T.A."/>
        </authorList>
    </citation>
    <scope>NUCLEOTIDE SEQUENCE [LARGE SCALE GENOMIC DNA]</scope>
    <source>
        <strain evidence="3">ATCC BAA-2126 / JCM 17055 / OF4</strain>
    </source>
</reference>